<keyword evidence="3 5" id="KW-1133">Transmembrane helix</keyword>
<evidence type="ECO:0000256" key="2">
    <source>
        <dbReference type="ARBA" id="ARBA00022692"/>
    </source>
</evidence>
<dbReference type="InterPro" id="IPR008952">
    <property type="entry name" value="Tetraspanin_EC2_sf"/>
</dbReference>
<evidence type="ECO:0000313" key="7">
    <source>
        <dbReference type="Proteomes" id="UP001054945"/>
    </source>
</evidence>
<proteinExistence type="predicted"/>
<dbReference type="InterPro" id="IPR018499">
    <property type="entry name" value="Tetraspanin/Peripherin"/>
</dbReference>
<comment type="caution">
    <text evidence="6">The sequence shown here is derived from an EMBL/GenBank/DDBJ whole genome shotgun (WGS) entry which is preliminary data.</text>
</comment>
<dbReference type="GO" id="GO:0016020">
    <property type="term" value="C:membrane"/>
    <property type="evidence" value="ECO:0007669"/>
    <property type="project" value="UniProtKB-SubCell"/>
</dbReference>
<keyword evidence="2 5" id="KW-0812">Transmembrane</keyword>
<keyword evidence="7" id="KW-1185">Reference proteome</keyword>
<dbReference type="SUPFAM" id="SSF48652">
    <property type="entry name" value="Tetraspanin"/>
    <property type="match status" value="1"/>
</dbReference>
<name>A0AAV4VH69_CAEEX</name>
<evidence type="ECO:0000256" key="1">
    <source>
        <dbReference type="ARBA" id="ARBA00004141"/>
    </source>
</evidence>
<dbReference type="EMBL" id="BPLR01014503">
    <property type="protein sequence ID" value="GIY69211.1"/>
    <property type="molecule type" value="Genomic_DNA"/>
</dbReference>
<dbReference type="Gene3D" id="1.10.1450.10">
    <property type="entry name" value="Tetraspanin"/>
    <property type="match status" value="1"/>
</dbReference>
<evidence type="ECO:0000256" key="4">
    <source>
        <dbReference type="ARBA" id="ARBA00023136"/>
    </source>
</evidence>
<organism evidence="6 7">
    <name type="scientific">Caerostris extrusa</name>
    <name type="common">Bark spider</name>
    <name type="synonym">Caerostris bankana</name>
    <dbReference type="NCBI Taxonomy" id="172846"/>
    <lineage>
        <taxon>Eukaryota</taxon>
        <taxon>Metazoa</taxon>
        <taxon>Ecdysozoa</taxon>
        <taxon>Arthropoda</taxon>
        <taxon>Chelicerata</taxon>
        <taxon>Arachnida</taxon>
        <taxon>Araneae</taxon>
        <taxon>Araneomorphae</taxon>
        <taxon>Entelegynae</taxon>
        <taxon>Araneoidea</taxon>
        <taxon>Araneidae</taxon>
        <taxon>Caerostris</taxon>
    </lineage>
</organism>
<comment type="subcellular location">
    <subcellularLocation>
        <location evidence="1">Membrane</location>
        <topology evidence="1">Multi-pass membrane protein</topology>
    </subcellularLocation>
</comment>
<keyword evidence="4 5" id="KW-0472">Membrane</keyword>
<gene>
    <name evidence="6" type="ORF">CEXT_607101</name>
</gene>
<evidence type="ECO:0008006" key="8">
    <source>
        <dbReference type="Google" id="ProtNLM"/>
    </source>
</evidence>
<protein>
    <recommendedName>
        <fullName evidence="8">Tetraspanin</fullName>
    </recommendedName>
</protein>
<evidence type="ECO:0000313" key="6">
    <source>
        <dbReference type="EMBL" id="GIY69211.1"/>
    </source>
</evidence>
<feature type="transmembrane region" description="Helical" evidence="5">
    <location>
        <begin position="104"/>
        <end position="128"/>
    </location>
</feature>
<feature type="transmembrane region" description="Helical" evidence="5">
    <location>
        <begin position="74"/>
        <end position="98"/>
    </location>
</feature>
<reference evidence="6 7" key="1">
    <citation type="submission" date="2021-06" db="EMBL/GenBank/DDBJ databases">
        <title>Caerostris extrusa draft genome.</title>
        <authorList>
            <person name="Kono N."/>
            <person name="Arakawa K."/>
        </authorList>
    </citation>
    <scope>NUCLEOTIDE SEQUENCE [LARGE SCALE GENOMIC DNA]</scope>
</reference>
<evidence type="ECO:0000256" key="3">
    <source>
        <dbReference type="ARBA" id="ARBA00022989"/>
    </source>
</evidence>
<sequence>MPTGSPAIEVTLVAKRYLEHTAGCMLPWMNDSPLKTQAMDEFFCRRQERGVVLAVEPFICTGEIRKYQLPGAILLFNGSMLLALGTVTICAAGTMLRLVLISPYILIFFQLVQILYVSLILDSIAGAISIAQQTTARMDALPEAMLRDLSMRFGREPIITFGLDAIHRNFNCCGVAGPSDWSDTFWARNVWVGDPEGHLPLSCCQEKTHWCNRNSSSLNKNVCLFI</sequence>
<dbReference type="Proteomes" id="UP001054945">
    <property type="component" value="Unassembled WGS sequence"/>
</dbReference>
<evidence type="ECO:0000256" key="5">
    <source>
        <dbReference type="SAM" id="Phobius"/>
    </source>
</evidence>
<dbReference type="AlphaFoldDB" id="A0AAV4VH69"/>
<dbReference type="Pfam" id="PF00335">
    <property type="entry name" value="Tetraspanin"/>
    <property type="match status" value="1"/>
</dbReference>
<accession>A0AAV4VH69</accession>